<feature type="compositionally biased region" description="Basic and acidic residues" evidence="2">
    <location>
        <begin position="65"/>
        <end position="74"/>
    </location>
</feature>
<feature type="region of interest" description="Disordered" evidence="2">
    <location>
        <begin position="1"/>
        <end position="118"/>
    </location>
</feature>
<evidence type="ECO:0000313" key="5">
    <source>
        <dbReference type="EMBL" id="ATB27360.1"/>
    </source>
</evidence>
<keyword evidence="6" id="KW-1185">Reference proteome</keyword>
<gene>
    <name evidence="5" type="ORF">MEBOL_000798</name>
</gene>
<accession>A0A250I837</accession>
<sequence>MTSRVMRAPRDSVGLHPRRGSHRKMRDRMPPPSRPPSRRSSSDSQGHESQDNTRIRSQLRTPSGDSHEQARGYEDSGEAGDEEFDESELAQDDDNSESTRAGPPLTLEIIEGPDQGRRKRFRSVRMVIGRGQDCDFTLSDQSVSRRHVELVYGGSSGVMLRDLVSGNGTRVNDTRVEDVLLNHDDVIHIGRTKLRFIDELERLKRKRLAVEEAERKQKEEDERAEREAQEAAEAARKAEEEAAAKAAAAEAAAAQDPSTVKMGTPVPSGDGQTQVRALRDIPRREARKNDPLRLAVAGVLVLVLALIGGGVLFVKRGPPPPPPVSLKKEKATRMLQEARNAFRRGDYAEAVNLATEADSLFPGVSTDGFLQAARTELSIVEAFTRVRTLLAEGQLDEAGTLLDATPHGTAQSTEETRTKLEAELAEARLAAQVKQVEDALAARDPKAARALIALLPVDQQVTYLGKVAELEAELAQEATDSAAQERNRRAAAARRAQEERAAFILAAFLPVQTRFDAGDYSRAALECDRVIDGNSDDKEIRDRARLLKKLIPEFARYYQDAQRKMQANSLEAAARPLRSAAELYQRIGFKSPLGDSINGQLAKTSVVAGKGALARNDLVGATGFFKEALRLDPGDTAALDGLDAIQARLETVYRQAYMQRDRDPERSLETFRMVSRLAAEGSEVKSRADAQLQEVSP</sequence>
<dbReference type="InterPro" id="IPR008984">
    <property type="entry name" value="SMAD_FHA_dom_sf"/>
</dbReference>
<feature type="compositionally biased region" description="Acidic residues" evidence="2">
    <location>
        <begin position="75"/>
        <end position="96"/>
    </location>
</feature>
<dbReference type="Gene3D" id="2.60.200.20">
    <property type="match status" value="1"/>
</dbReference>
<dbReference type="SUPFAM" id="SSF48452">
    <property type="entry name" value="TPR-like"/>
    <property type="match status" value="1"/>
</dbReference>
<protein>
    <submittedName>
        <fullName evidence="5">FHA domain-containing protein</fullName>
    </submittedName>
</protein>
<name>A0A250I837_9BACT</name>
<feature type="transmembrane region" description="Helical" evidence="3">
    <location>
        <begin position="292"/>
        <end position="314"/>
    </location>
</feature>
<feature type="region of interest" description="Disordered" evidence="2">
    <location>
        <begin position="211"/>
        <end position="276"/>
    </location>
</feature>
<evidence type="ECO:0000256" key="1">
    <source>
        <dbReference type="SAM" id="Coils"/>
    </source>
</evidence>
<evidence type="ECO:0000256" key="3">
    <source>
        <dbReference type="SAM" id="Phobius"/>
    </source>
</evidence>
<evidence type="ECO:0000259" key="4">
    <source>
        <dbReference type="PROSITE" id="PS50006"/>
    </source>
</evidence>
<keyword evidence="3" id="KW-0472">Membrane</keyword>
<feature type="compositionally biased region" description="Polar residues" evidence="2">
    <location>
        <begin position="55"/>
        <end position="64"/>
    </location>
</feature>
<dbReference type="OrthoDB" id="151099at2"/>
<keyword evidence="1" id="KW-0175">Coiled coil</keyword>
<dbReference type="InterPro" id="IPR000253">
    <property type="entry name" value="FHA_dom"/>
</dbReference>
<keyword evidence="3" id="KW-0812">Transmembrane</keyword>
<feature type="compositionally biased region" description="Basic and acidic residues" evidence="2">
    <location>
        <begin position="45"/>
        <end position="54"/>
    </location>
</feature>
<dbReference type="SUPFAM" id="SSF49879">
    <property type="entry name" value="SMAD/FHA domain"/>
    <property type="match status" value="1"/>
</dbReference>
<feature type="compositionally biased region" description="Basic and acidic residues" evidence="2">
    <location>
        <begin position="211"/>
        <end position="243"/>
    </location>
</feature>
<evidence type="ECO:0000313" key="6">
    <source>
        <dbReference type="Proteomes" id="UP000217289"/>
    </source>
</evidence>
<dbReference type="InterPro" id="IPR011990">
    <property type="entry name" value="TPR-like_helical_dom_sf"/>
</dbReference>
<dbReference type="PANTHER" id="PTHR23308">
    <property type="entry name" value="NUCLEAR INHIBITOR OF PROTEIN PHOSPHATASE-1"/>
    <property type="match status" value="1"/>
</dbReference>
<dbReference type="KEGG" id="mbd:MEBOL_000798"/>
<dbReference type="InterPro" id="IPR032030">
    <property type="entry name" value="YscD_cytoplasmic_dom"/>
</dbReference>
<dbReference type="InterPro" id="IPR050923">
    <property type="entry name" value="Cell_Proc_Reg/RNA_Proc"/>
</dbReference>
<dbReference type="EMBL" id="CP022163">
    <property type="protein sequence ID" value="ATB27360.1"/>
    <property type="molecule type" value="Genomic_DNA"/>
</dbReference>
<feature type="coiled-coil region" evidence="1">
    <location>
        <begin position="410"/>
        <end position="437"/>
    </location>
</feature>
<evidence type="ECO:0000256" key="2">
    <source>
        <dbReference type="SAM" id="MobiDB-lite"/>
    </source>
</evidence>
<dbReference type="Proteomes" id="UP000217289">
    <property type="component" value="Chromosome"/>
</dbReference>
<dbReference type="Pfam" id="PF16697">
    <property type="entry name" value="Yop-YscD_cpl"/>
    <property type="match status" value="1"/>
</dbReference>
<dbReference type="PROSITE" id="PS50006">
    <property type="entry name" value="FHA_DOMAIN"/>
    <property type="match status" value="1"/>
</dbReference>
<proteinExistence type="predicted"/>
<feature type="compositionally biased region" description="Basic residues" evidence="2">
    <location>
        <begin position="16"/>
        <end position="26"/>
    </location>
</feature>
<keyword evidence="3" id="KW-1133">Transmembrane helix</keyword>
<dbReference type="AlphaFoldDB" id="A0A250I837"/>
<feature type="compositionally biased region" description="Low complexity" evidence="2">
    <location>
        <begin position="244"/>
        <end position="255"/>
    </location>
</feature>
<organism evidence="5 6">
    <name type="scientific">Melittangium boletus DSM 14713</name>
    <dbReference type="NCBI Taxonomy" id="1294270"/>
    <lineage>
        <taxon>Bacteria</taxon>
        <taxon>Pseudomonadati</taxon>
        <taxon>Myxococcota</taxon>
        <taxon>Myxococcia</taxon>
        <taxon>Myxococcales</taxon>
        <taxon>Cystobacterineae</taxon>
        <taxon>Archangiaceae</taxon>
        <taxon>Melittangium</taxon>
    </lineage>
</organism>
<dbReference type="SMART" id="SM00240">
    <property type="entry name" value="FHA"/>
    <property type="match status" value="1"/>
</dbReference>
<reference evidence="5 6" key="1">
    <citation type="submission" date="2017-06" db="EMBL/GenBank/DDBJ databases">
        <authorList>
            <person name="Kim H.J."/>
            <person name="Triplett B.A."/>
        </authorList>
    </citation>
    <scope>NUCLEOTIDE SEQUENCE [LARGE SCALE GENOMIC DNA]</scope>
    <source>
        <strain evidence="5 6">DSM 14713</strain>
    </source>
</reference>
<feature type="domain" description="FHA" evidence="4">
    <location>
        <begin position="126"/>
        <end position="176"/>
    </location>
</feature>
<dbReference type="CDD" id="cd00060">
    <property type="entry name" value="FHA"/>
    <property type="match status" value="1"/>
</dbReference>